<reference evidence="1 2" key="1">
    <citation type="submission" date="2017-10" db="EMBL/GenBank/DDBJ databases">
        <title>Bifidobacterium xylocopum sp. nov. and Bifidobacterium aemilianum sp. nov., from the carpenter bee (Xylocopa violacea) digestive tract.</title>
        <authorList>
            <person name="Alberoni D."/>
            <person name="Baffoni L."/>
            <person name="Di Gioia D."/>
            <person name="Gaggia F."/>
            <person name="Biavati B."/>
        </authorList>
    </citation>
    <scope>NUCLEOTIDE SEQUENCE [LARGE SCALE GENOMIC DNA]</scope>
    <source>
        <strain evidence="1 2">XV10</strain>
    </source>
</reference>
<evidence type="ECO:0000313" key="1">
    <source>
        <dbReference type="EMBL" id="RBP98040.1"/>
    </source>
</evidence>
<dbReference type="Proteomes" id="UP000252530">
    <property type="component" value="Unassembled WGS sequence"/>
</dbReference>
<accession>A0A366K8H4</accession>
<gene>
    <name evidence="1" type="ORF">CRD60_02365</name>
</gene>
<dbReference type="AlphaFoldDB" id="A0A366K8H4"/>
<evidence type="ECO:0000313" key="2">
    <source>
        <dbReference type="Proteomes" id="UP000252530"/>
    </source>
</evidence>
<comment type="caution">
    <text evidence="1">The sequence shown here is derived from an EMBL/GenBank/DDBJ whole genome shotgun (WGS) entry which is preliminary data.</text>
</comment>
<protein>
    <submittedName>
        <fullName evidence="1">Uncharacterized protein</fullName>
    </submittedName>
</protein>
<name>A0A366K8H4_9BIFI</name>
<proteinExistence type="predicted"/>
<organism evidence="1 2">
    <name type="scientific">Bifidobacterium aemilianum</name>
    <dbReference type="NCBI Taxonomy" id="2493120"/>
    <lineage>
        <taxon>Bacteria</taxon>
        <taxon>Bacillati</taxon>
        <taxon>Actinomycetota</taxon>
        <taxon>Actinomycetes</taxon>
        <taxon>Bifidobacteriales</taxon>
        <taxon>Bifidobacteriaceae</taxon>
        <taxon>Bifidobacterium</taxon>
    </lineage>
</organism>
<sequence>MLAIFMVVMLLAGIIYAGIHGTKALHKLAGLMQVISSHRQLDSMEANGEEQEPVVFTEPLSYASGRYSKAHVGIEERKASRRTRHAQIWGRWRSFNE</sequence>
<keyword evidence="2" id="KW-1185">Reference proteome</keyword>
<dbReference type="EMBL" id="PDCG01000002">
    <property type="protein sequence ID" value="RBP98040.1"/>
    <property type="molecule type" value="Genomic_DNA"/>
</dbReference>